<keyword evidence="3" id="KW-1185">Reference proteome</keyword>
<accession>A0A6A7BAX2</accession>
<feature type="compositionally biased region" description="Basic residues" evidence="1">
    <location>
        <begin position="1"/>
        <end position="10"/>
    </location>
</feature>
<evidence type="ECO:0000313" key="3">
    <source>
        <dbReference type="Proteomes" id="UP000799423"/>
    </source>
</evidence>
<feature type="compositionally biased region" description="Basic and acidic residues" evidence="1">
    <location>
        <begin position="672"/>
        <end position="699"/>
    </location>
</feature>
<dbReference type="OrthoDB" id="3801583at2759"/>
<evidence type="ECO:0000313" key="2">
    <source>
        <dbReference type="EMBL" id="KAF2851555.1"/>
    </source>
</evidence>
<gene>
    <name evidence="2" type="ORF">T440DRAFT_507412</name>
</gene>
<name>A0A6A7BAX2_9PLEO</name>
<feature type="region of interest" description="Disordered" evidence="1">
    <location>
        <begin position="404"/>
        <end position="440"/>
    </location>
</feature>
<reference evidence="2" key="1">
    <citation type="submission" date="2020-01" db="EMBL/GenBank/DDBJ databases">
        <authorList>
            <consortium name="DOE Joint Genome Institute"/>
            <person name="Haridas S."/>
            <person name="Albert R."/>
            <person name="Binder M."/>
            <person name="Bloem J."/>
            <person name="Labutti K."/>
            <person name="Salamov A."/>
            <person name="Andreopoulos B."/>
            <person name="Baker S.E."/>
            <person name="Barry K."/>
            <person name="Bills G."/>
            <person name="Bluhm B.H."/>
            <person name="Cannon C."/>
            <person name="Castanera R."/>
            <person name="Culley D.E."/>
            <person name="Daum C."/>
            <person name="Ezra D."/>
            <person name="Gonzalez J.B."/>
            <person name="Henrissat B."/>
            <person name="Kuo A."/>
            <person name="Liang C."/>
            <person name="Lipzen A."/>
            <person name="Lutzoni F."/>
            <person name="Magnuson J."/>
            <person name="Mondo S."/>
            <person name="Nolan M."/>
            <person name="Ohm R."/>
            <person name="Pangilinan J."/>
            <person name="Park H.-J."/>
            <person name="Ramirez L."/>
            <person name="Alfaro M."/>
            <person name="Sun H."/>
            <person name="Tritt A."/>
            <person name="Yoshinaga Y."/>
            <person name="Zwiers L.-H."/>
            <person name="Turgeon B.G."/>
            <person name="Goodwin S.B."/>
            <person name="Spatafora J.W."/>
            <person name="Crous P.W."/>
            <person name="Grigoriev I.V."/>
        </authorList>
    </citation>
    <scope>NUCLEOTIDE SEQUENCE</scope>
    <source>
        <strain evidence="2">IPT5</strain>
    </source>
</reference>
<feature type="compositionally biased region" description="Polar residues" evidence="1">
    <location>
        <begin position="633"/>
        <end position="657"/>
    </location>
</feature>
<feature type="compositionally biased region" description="Basic and acidic residues" evidence="1">
    <location>
        <begin position="355"/>
        <end position="364"/>
    </location>
</feature>
<feature type="compositionally biased region" description="Polar residues" evidence="1">
    <location>
        <begin position="410"/>
        <end position="423"/>
    </location>
</feature>
<feature type="region of interest" description="Disordered" evidence="1">
    <location>
        <begin position="1"/>
        <end position="24"/>
    </location>
</feature>
<evidence type="ECO:0000256" key="1">
    <source>
        <dbReference type="SAM" id="MobiDB-lite"/>
    </source>
</evidence>
<sequence>MVSRDHKRQSHPILDAQNALSQRPQTILQRISSGISTIRLAIIPRRVSNKNLPPTRPQTAPAIINRSRTNRLVTQVHAPAPRSPRAPPPPTIPLLSEPNPEEPCPYDSNLYHSFPSIRPECTVCGLRHLSSMRTTSLTWTSGRPCSGCRSGSANSHLGGRRRGEETGVRQRRSSRLGRQNKLSHNVGTAVTMGDKEACIHAEGRCSDNIQGVSLSQARVRTNTGVADALYPPTEGEHHFSKYAAVSASSFLKTLHSSTARGVEHAKPESPALHHLPVLSKSQDYPYVHKREVGPHINALRAGSPSPLRQTCDEREHTYRLDHSRSRTSIYTHAHDEGIELDYSETVYLGHGRARRGTESTESTERVGPASGRRMRSSVLIIESFNNDADIWDVGNGHRRGRIMEEEGESDTQSARCCAQSSESEAVERAETQDSQTIGPELKGGCRDGVLRLRGGASEQEHKSCGFSLCRWVLLGSCFGSNTSQMARVDALLPPPRTISSSRLANRHRASREMIRLPVGLTRDSYDIRPIDARSREISPIQPNIARNIHVLRGGAGSPTPSTFSVEDKLPPTLFWLAGGKGRPTSVAGWKKSRPEKRMGGLLGMAMFGRRAGVGYRGIDDSGGSNGDCETASIGGSATNKRGSDASVRSNKSRSSGIQRLHVTEGDSSSTATERDVEATHEDVEEHVALEDELSRHVDSGVEGVSSVEHQDRV</sequence>
<feature type="region of interest" description="Disordered" evidence="1">
    <location>
        <begin position="617"/>
        <end position="713"/>
    </location>
</feature>
<protein>
    <submittedName>
        <fullName evidence="2">Uncharacterized protein</fullName>
    </submittedName>
</protein>
<feature type="region of interest" description="Disordered" evidence="1">
    <location>
        <begin position="351"/>
        <end position="372"/>
    </location>
</feature>
<feature type="compositionally biased region" description="Low complexity" evidence="1">
    <location>
        <begin position="141"/>
        <end position="152"/>
    </location>
</feature>
<dbReference type="AlphaFoldDB" id="A0A6A7BAX2"/>
<dbReference type="EMBL" id="MU006302">
    <property type="protein sequence ID" value="KAF2851555.1"/>
    <property type="molecule type" value="Genomic_DNA"/>
</dbReference>
<proteinExistence type="predicted"/>
<dbReference type="Proteomes" id="UP000799423">
    <property type="component" value="Unassembled WGS sequence"/>
</dbReference>
<feature type="region of interest" description="Disordered" evidence="1">
    <location>
        <begin position="137"/>
        <end position="181"/>
    </location>
</feature>
<organism evidence="2 3">
    <name type="scientific">Plenodomus tracheiphilus IPT5</name>
    <dbReference type="NCBI Taxonomy" id="1408161"/>
    <lineage>
        <taxon>Eukaryota</taxon>
        <taxon>Fungi</taxon>
        <taxon>Dikarya</taxon>
        <taxon>Ascomycota</taxon>
        <taxon>Pezizomycotina</taxon>
        <taxon>Dothideomycetes</taxon>
        <taxon>Pleosporomycetidae</taxon>
        <taxon>Pleosporales</taxon>
        <taxon>Pleosporineae</taxon>
        <taxon>Leptosphaeriaceae</taxon>
        <taxon>Plenodomus</taxon>
    </lineage>
</organism>